<keyword evidence="3 4" id="KW-0539">Nucleus</keyword>
<comment type="subcellular location">
    <subcellularLocation>
        <location evidence="1">Nucleus</location>
    </subcellularLocation>
</comment>
<evidence type="ECO:0000259" key="5">
    <source>
        <dbReference type="Pfam" id="PF01778"/>
    </source>
</evidence>
<gene>
    <name evidence="6" type="ORF">BdWA1_002544</name>
</gene>
<reference evidence="6" key="1">
    <citation type="journal article" date="2023" name="Nat. Microbiol.">
        <title>Babesia duncani multi-omics identifies virulence factors and drug targets.</title>
        <authorList>
            <person name="Singh P."/>
            <person name="Lonardi S."/>
            <person name="Liang Q."/>
            <person name="Vydyam P."/>
            <person name="Khabirova E."/>
            <person name="Fang T."/>
            <person name="Gihaz S."/>
            <person name="Thekkiniath J."/>
            <person name="Munshi M."/>
            <person name="Abel S."/>
            <person name="Ciampossin L."/>
            <person name="Batugedara G."/>
            <person name="Gupta M."/>
            <person name="Lu X.M."/>
            <person name="Lenz T."/>
            <person name="Chakravarty S."/>
            <person name="Cornillot E."/>
            <person name="Hu Y."/>
            <person name="Ma W."/>
            <person name="Gonzalez L.M."/>
            <person name="Sanchez S."/>
            <person name="Estrada K."/>
            <person name="Sanchez-Flores A."/>
            <person name="Montero E."/>
            <person name="Harb O.S."/>
            <person name="Le Roch K.G."/>
            <person name="Mamoun C.B."/>
        </authorList>
    </citation>
    <scope>NUCLEOTIDE SEQUENCE</scope>
    <source>
        <strain evidence="6">WA1</strain>
    </source>
</reference>
<dbReference type="PANTHER" id="PTHR23405">
    <property type="entry name" value="MAINTENANCE OF KILLER 16 MAK16 PROTEIN-RELATED"/>
    <property type="match status" value="1"/>
</dbReference>
<evidence type="ECO:0000313" key="7">
    <source>
        <dbReference type="Proteomes" id="UP001214638"/>
    </source>
</evidence>
<dbReference type="EMBL" id="JALLKP010000003">
    <property type="protein sequence ID" value="KAK2195946.1"/>
    <property type="molecule type" value="Genomic_DNA"/>
</dbReference>
<dbReference type="Proteomes" id="UP001214638">
    <property type="component" value="Unassembled WGS sequence"/>
</dbReference>
<comment type="similarity">
    <text evidence="2 4">Belongs to the MAK16 family.</text>
</comment>
<evidence type="ECO:0000256" key="4">
    <source>
        <dbReference type="PIRNR" id="PIRNR003352"/>
    </source>
</evidence>
<evidence type="ECO:0000256" key="2">
    <source>
        <dbReference type="ARBA" id="ARBA00005514"/>
    </source>
</evidence>
<protein>
    <recommendedName>
        <fullName evidence="4">Protein MAK16 homolog</fullName>
    </recommendedName>
</protein>
<dbReference type="KEGG" id="bdw:94336841"/>
<proteinExistence type="inferred from homology"/>
<dbReference type="GO" id="GO:0000470">
    <property type="term" value="P:maturation of LSU-rRNA"/>
    <property type="evidence" value="ECO:0007669"/>
    <property type="project" value="TreeGrafter"/>
</dbReference>
<dbReference type="RefSeq" id="XP_067802788.1">
    <property type="nucleotide sequence ID" value="XM_067947566.1"/>
</dbReference>
<evidence type="ECO:0000256" key="3">
    <source>
        <dbReference type="ARBA" id="ARBA00023242"/>
    </source>
</evidence>
<keyword evidence="7" id="KW-1185">Reference proteome</keyword>
<accession>A0AAD9PJF6</accession>
<dbReference type="GO" id="GO:0000460">
    <property type="term" value="P:maturation of 5.8S rRNA"/>
    <property type="evidence" value="ECO:0007669"/>
    <property type="project" value="TreeGrafter"/>
</dbReference>
<evidence type="ECO:0000313" key="6">
    <source>
        <dbReference type="EMBL" id="KAK2195946.1"/>
    </source>
</evidence>
<dbReference type="GeneID" id="94336841"/>
<evidence type="ECO:0000256" key="1">
    <source>
        <dbReference type="ARBA" id="ARBA00004123"/>
    </source>
</evidence>
<name>A0AAD9PJF6_9APIC</name>
<dbReference type="Pfam" id="PF04874">
    <property type="entry name" value="Mak16"/>
    <property type="match status" value="1"/>
</dbReference>
<dbReference type="AlphaFoldDB" id="A0AAD9PJF6"/>
<dbReference type="GO" id="GO:0005730">
    <property type="term" value="C:nucleolus"/>
    <property type="evidence" value="ECO:0007669"/>
    <property type="project" value="UniProtKB-UniRule"/>
</dbReference>
<dbReference type="PANTHER" id="PTHR23405:SF4">
    <property type="entry name" value="PROTEIN MAK16 HOMOLOG"/>
    <property type="match status" value="1"/>
</dbReference>
<dbReference type="InterPro" id="IPR029004">
    <property type="entry name" value="Ribosomal_eL28/Mak16"/>
</dbReference>
<sequence length="223" mass="26094">MSDDVVWQLIKNGFCSFRKTTDTRAFCTNAYNVTGLCNKASCPLANSNYATVIEEQGSLYLCLKTIERSHTPRNQWERTKLSKNLKEALSQISEGTKVGFANHLTVKCRLRLRRLRQVLNKTRRIELNKKVRIVPIKHKTERRDRIRERKAEIAAKLNKSIEQELLNRLNQGIYGDIYQLEKETLDQVDDMDQIKKPLKGRKRVEIEYDMQHETDTLDQLDTL</sequence>
<organism evidence="6 7">
    <name type="scientific">Babesia duncani</name>
    <dbReference type="NCBI Taxonomy" id="323732"/>
    <lineage>
        <taxon>Eukaryota</taxon>
        <taxon>Sar</taxon>
        <taxon>Alveolata</taxon>
        <taxon>Apicomplexa</taxon>
        <taxon>Aconoidasida</taxon>
        <taxon>Piroplasmida</taxon>
        <taxon>Babesiidae</taxon>
        <taxon>Babesia</taxon>
    </lineage>
</organism>
<dbReference type="GO" id="GO:0030687">
    <property type="term" value="C:preribosome, large subunit precursor"/>
    <property type="evidence" value="ECO:0007669"/>
    <property type="project" value="TreeGrafter"/>
</dbReference>
<comment type="caution">
    <text evidence="6">The sequence shown here is derived from an EMBL/GenBank/DDBJ whole genome shotgun (WGS) entry which is preliminary data.</text>
</comment>
<dbReference type="InterPro" id="IPR006958">
    <property type="entry name" value="Mak16"/>
</dbReference>
<dbReference type="Gene3D" id="3.30.390.110">
    <property type="match status" value="1"/>
</dbReference>
<dbReference type="Pfam" id="PF01778">
    <property type="entry name" value="Ribosomal_L28e"/>
    <property type="match status" value="1"/>
</dbReference>
<feature type="domain" description="Ribosomal eL28/Mak16" evidence="5">
    <location>
        <begin position="5"/>
        <end position="117"/>
    </location>
</feature>
<dbReference type="PIRSF" id="PIRSF003352">
    <property type="entry name" value="MAK16"/>
    <property type="match status" value="1"/>
</dbReference>